<accession>A0A5N6D5L9</accession>
<evidence type="ECO:0000313" key="2">
    <source>
        <dbReference type="EMBL" id="KAB8200247.1"/>
    </source>
</evidence>
<dbReference type="EMBL" id="ML735049">
    <property type="protein sequence ID" value="KAB8200247.1"/>
    <property type="molecule type" value="Genomic_DNA"/>
</dbReference>
<protein>
    <submittedName>
        <fullName evidence="2">Uncharacterized protein</fullName>
    </submittedName>
</protein>
<dbReference type="AlphaFoldDB" id="A0A5N6D5L9"/>
<dbReference type="Proteomes" id="UP000326532">
    <property type="component" value="Unassembled WGS sequence"/>
</dbReference>
<dbReference type="VEuPathDB" id="FungiDB:BDV34DRAFT_205276"/>
<gene>
    <name evidence="2" type="ORF">BDV34DRAFT_205276</name>
</gene>
<keyword evidence="3" id="KW-1185">Reference proteome</keyword>
<reference evidence="2 3" key="1">
    <citation type="submission" date="2019-04" db="EMBL/GenBank/DDBJ databases">
        <title>Fungal friends and foes A comparative genomics study of 23 Aspergillus species from section Flavi.</title>
        <authorList>
            <consortium name="DOE Joint Genome Institute"/>
            <person name="Kjaerbolling I."/>
            <person name="Vesth T.C."/>
            <person name="Frisvad J.C."/>
            <person name="Nybo J.L."/>
            <person name="Theobald S."/>
            <person name="Kildgaard S."/>
            <person name="Petersen T.I."/>
            <person name="Kuo A."/>
            <person name="Sato A."/>
            <person name="Lyhne E.K."/>
            <person name="Kogle M.E."/>
            <person name="Wiebenga A."/>
            <person name="Kun R.S."/>
            <person name="Lubbers R.J."/>
            <person name="Makela M.R."/>
            <person name="Barry K."/>
            <person name="Chovatia M."/>
            <person name="Clum A."/>
            <person name="Daum C."/>
            <person name="Haridas S."/>
            <person name="He G."/>
            <person name="LaButti K."/>
            <person name="Lipzen A."/>
            <person name="Mondo S."/>
            <person name="Pangilinan J."/>
            <person name="Riley R."/>
            <person name="Salamov A."/>
            <person name="Simmons B.A."/>
            <person name="Magnuson J.K."/>
            <person name="Henrissat B."/>
            <person name="Mortensen U.H."/>
            <person name="Larsen T.O."/>
            <person name="De vries R.P."/>
            <person name="Grigoriev I.V."/>
            <person name="Machida M."/>
            <person name="Baker S.E."/>
            <person name="Andersen M.R."/>
        </authorList>
    </citation>
    <scope>NUCLEOTIDE SEQUENCE [LARGE SCALE GENOMIC DNA]</scope>
    <source>
        <strain evidence="2 3">CBS 117618</strain>
    </source>
</reference>
<keyword evidence="1" id="KW-0812">Transmembrane</keyword>
<feature type="transmembrane region" description="Helical" evidence="1">
    <location>
        <begin position="71"/>
        <end position="92"/>
    </location>
</feature>
<keyword evidence="1" id="KW-1133">Transmembrane helix</keyword>
<proteinExistence type="predicted"/>
<sequence length="109" mass="12486">MTCTALEPWKLGVFSTLSKFRRAYAFPIRSFSASCESTEWGKKNWVQRDLQPEDAAGARRPPDQLGPVPTLNFLIFFYTLPCGIIDFPVGCWRMRGSFLLVRRSTRHAL</sequence>
<evidence type="ECO:0000313" key="3">
    <source>
        <dbReference type="Proteomes" id="UP000326532"/>
    </source>
</evidence>
<organism evidence="2 3">
    <name type="scientific">Aspergillus parasiticus</name>
    <dbReference type="NCBI Taxonomy" id="5067"/>
    <lineage>
        <taxon>Eukaryota</taxon>
        <taxon>Fungi</taxon>
        <taxon>Dikarya</taxon>
        <taxon>Ascomycota</taxon>
        <taxon>Pezizomycotina</taxon>
        <taxon>Eurotiomycetes</taxon>
        <taxon>Eurotiomycetidae</taxon>
        <taxon>Eurotiales</taxon>
        <taxon>Aspergillaceae</taxon>
        <taxon>Aspergillus</taxon>
        <taxon>Aspergillus subgen. Circumdati</taxon>
    </lineage>
</organism>
<keyword evidence="1" id="KW-0472">Membrane</keyword>
<name>A0A5N6D5L9_ASPPA</name>
<evidence type="ECO:0000256" key="1">
    <source>
        <dbReference type="SAM" id="Phobius"/>
    </source>
</evidence>